<accession>A0A840CJB4</accession>
<dbReference type="GO" id="GO:0004373">
    <property type="term" value="F:alpha-1,4-glucan glucosyltransferase (UDP-glucose donor) activity"/>
    <property type="evidence" value="ECO:0007669"/>
    <property type="project" value="InterPro"/>
</dbReference>
<sequence>MIKDNYNPDYIFETSWEVCNKVGGIYTVLSTRAKTMQDLYKDKVVFIGPDIWKSSESPWFKEDKKLLSDWKKTAVLHDRLNIRIGRWLVPGEPIVVLVNFDQFYPVKDIIYGDMWNKFSVDSLNAYGDYDESCMFAYATGAVIESFYKYYKLETKKVIAHFNEWMLGMGALYIKDRLPKIGTLFTTHATSIGRSIAGNNKPLYNYLDAYDSDQMARELNMEAKHSVEKTAARHVDCFTTVSDITAHECKYLLQRDPLVTPNGFEKDFIPVGKEHEKKRISARRKLINVAEKLLGYDIQQDALLVVTSGRYEYRNKGLDVFVDAMHRLSQIKQLEKDVVAFIMVPAWIDTARTDLQERLKLTKTPDSPLSHPHITHWLRNMNHDSILNQVDYLKLGNKKEDKVKIIFVPSYLNGNDGIFDMPYYDLLIGMDVSVFASYYEPWGYTPHESIAFSVPTITTTLAGFGLWMKKMGDEKGMDDGAEVLRRDDYNFIEVSEDICNRVFEMTTKSAEEERILRQAALDRAGLADWSHFFKYYQEAYTIALKKAGTR</sequence>
<organism evidence="3 4">
    <name type="scientific">Dysgonomonas hofstadii</name>
    <dbReference type="NCBI Taxonomy" id="637886"/>
    <lineage>
        <taxon>Bacteria</taxon>
        <taxon>Pseudomonadati</taxon>
        <taxon>Bacteroidota</taxon>
        <taxon>Bacteroidia</taxon>
        <taxon>Bacteroidales</taxon>
        <taxon>Dysgonomonadaceae</taxon>
        <taxon>Dysgonomonas</taxon>
    </lineage>
</organism>
<dbReference type="PANTHER" id="PTHR10176:SF3">
    <property type="entry name" value="GLYCOGEN [STARCH] SYNTHASE"/>
    <property type="match status" value="1"/>
</dbReference>
<proteinExistence type="predicted"/>
<dbReference type="RefSeq" id="WP_183306965.1">
    <property type="nucleotide sequence ID" value="NZ_JACIEP010000006.1"/>
</dbReference>
<keyword evidence="2 3" id="KW-0808">Transferase</keyword>
<evidence type="ECO:0000256" key="2">
    <source>
        <dbReference type="ARBA" id="ARBA00022679"/>
    </source>
</evidence>
<dbReference type="SUPFAM" id="SSF53756">
    <property type="entry name" value="UDP-Glycosyltransferase/glycogen phosphorylase"/>
    <property type="match status" value="1"/>
</dbReference>
<dbReference type="GO" id="GO:0005978">
    <property type="term" value="P:glycogen biosynthetic process"/>
    <property type="evidence" value="ECO:0007669"/>
    <property type="project" value="InterPro"/>
</dbReference>
<keyword evidence="4" id="KW-1185">Reference proteome</keyword>
<dbReference type="EMBL" id="JACIEP010000006">
    <property type="protein sequence ID" value="MBB4036050.1"/>
    <property type="molecule type" value="Genomic_DNA"/>
</dbReference>
<dbReference type="AlphaFoldDB" id="A0A840CJB4"/>
<dbReference type="InterPro" id="IPR008631">
    <property type="entry name" value="Glycogen_synth"/>
</dbReference>
<dbReference type="Gene3D" id="3.40.50.2000">
    <property type="entry name" value="Glycogen Phosphorylase B"/>
    <property type="match status" value="2"/>
</dbReference>
<evidence type="ECO:0000256" key="1">
    <source>
        <dbReference type="ARBA" id="ARBA00022676"/>
    </source>
</evidence>
<comment type="caution">
    <text evidence="3">The sequence shown here is derived from an EMBL/GenBank/DDBJ whole genome shotgun (WGS) entry which is preliminary data.</text>
</comment>
<evidence type="ECO:0000313" key="3">
    <source>
        <dbReference type="EMBL" id="MBB4036050.1"/>
    </source>
</evidence>
<protein>
    <submittedName>
        <fullName evidence="3">Glycosyltransferase involved in cell wall biosynthesis</fullName>
    </submittedName>
</protein>
<dbReference type="PANTHER" id="PTHR10176">
    <property type="entry name" value="GLYCOGEN SYNTHASE"/>
    <property type="match status" value="1"/>
</dbReference>
<gene>
    <name evidence="3" type="ORF">GGR21_001951</name>
</gene>
<dbReference type="GO" id="GO:0005737">
    <property type="term" value="C:cytoplasm"/>
    <property type="evidence" value="ECO:0007669"/>
    <property type="project" value="TreeGrafter"/>
</dbReference>
<dbReference type="Pfam" id="PF05693">
    <property type="entry name" value="Glycogen_syn"/>
    <property type="match status" value="2"/>
</dbReference>
<dbReference type="Proteomes" id="UP000555103">
    <property type="component" value="Unassembled WGS sequence"/>
</dbReference>
<name>A0A840CJB4_9BACT</name>
<reference evidence="3 4" key="1">
    <citation type="submission" date="2020-08" db="EMBL/GenBank/DDBJ databases">
        <title>Genomic Encyclopedia of Type Strains, Phase IV (KMG-IV): sequencing the most valuable type-strain genomes for metagenomic binning, comparative biology and taxonomic classification.</title>
        <authorList>
            <person name="Goeker M."/>
        </authorList>
    </citation>
    <scope>NUCLEOTIDE SEQUENCE [LARGE SCALE GENOMIC DNA]</scope>
    <source>
        <strain evidence="3 4">DSM 104969</strain>
    </source>
</reference>
<evidence type="ECO:0000313" key="4">
    <source>
        <dbReference type="Proteomes" id="UP000555103"/>
    </source>
</evidence>
<keyword evidence="1" id="KW-0328">Glycosyltransferase</keyword>